<name>G7DZS3_MIXOS</name>
<keyword evidence="10" id="KW-1185">Reference proteome</keyword>
<dbReference type="InterPro" id="IPR000425">
    <property type="entry name" value="MIP"/>
</dbReference>
<proteinExistence type="inferred from homology"/>
<dbReference type="OrthoDB" id="3222at2759"/>
<dbReference type="SUPFAM" id="SSF81338">
    <property type="entry name" value="Aquaporin-like"/>
    <property type="match status" value="1"/>
</dbReference>
<dbReference type="Pfam" id="PF00230">
    <property type="entry name" value="MIP"/>
    <property type="match status" value="1"/>
</dbReference>
<reference evidence="9 10" key="1">
    <citation type="journal article" date="2011" name="J. Gen. Appl. Microbiol.">
        <title>Draft genome sequencing of the enigmatic basidiomycete Mixia osmundae.</title>
        <authorList>
            <person name="Nishida H."/>
            <person name="Nagatsuka Y."/>
            <person name="Sugiyama J."/>
        </authorList>
    </citation>
    <scope>NUCLEOTIDE SEQUENCE [LARGE SCALE GENOMIC DNA]</scope>
    <source>
        <strain evidence="10">CBS 9802 / IAM 14324 / JCM 22182 / KY 12970</strain>
    </source>
</reference>
<feature type="transmembrane region" description="Helical" evidence="8">
    <location>
        <begin position="54"/>
        <end position="73"/>
    </location>
</feature>
<feature type="transmembrane region" description="Helical" evidence="8">
    <location>
        <begin position="137"/>
        <end position="159"/>
    </location>
</feature>
<dbReference type="PANTHER" id="PTHR19139:SF199">
    <property type="entry name" value="MIP17260P"/>
    <property type="match status" value="1"/>
</dbReference>
<dbReference type="HOGENOM" id="CLU_020019_1_4_1"/>
<dbReference type="eggNOG" id="KOG0223">
    <property type="taxonomic scope" value="Eukaryota"/>
</dbReference>
<comment type="similarity">
    <text evidence="2 6">Belongs to the MIP/aquaporin (TC 1.A.8) family.</text>
</comment>
<protein>
    <recommendedName>
        <fullName evidence="11">Aquaporin</fullName>
    </recommendedName>
</protein>
<evidence type="ECO:0000256" key="3">
    <source>
        <dbReference type="ARBA" id="ARBA00022692"/>
    </source>
</evidence>
<keyword evidence="4 8" id="KW-1133">Transmembrane helix</keyword>
<dbReference type="InterPro" id="IPR023271">
    <property type="entry name" value="Aquaporin-like"/>
</dbReference>
<dbReference type="STRING" id="764103.G7DZS3"/>
<comment type="subcellular location">
    <subcellularLocation>
        <location evidence="1">Membrane</location>
        <topology evidence="1">Multi-pass membrane protein</topology>
    </subcellularLocation>
</comment>
<evidence type="ECO:0000256" key="4">
    <source>
        <dbReference type="ARBA" id="ARBA00022989"/>
    </source>
</evidence>
<evidence type="ECO:0000313" key="9">
    <source>
        <dbReference type="EMBL" id="GAA96083.1"/>
    </source>
</evidence>
<feature type="region of interest" description="Disordered" evidence="7">
    <location>
        <begin position="245"/>
        <end position="320"/>
    </location>
</feature>
<comment type="caution">
    <text evidence="9">The sequence shown here is derived from an EMBL/GenBank/DDBJ whole genome shotgun (WGS) entry which is preliminary data.</text>
</comment>
<gene>
    <name evidence="9" type="primary">Mo02744</name>
    <name evidence="9" type="ORF">E5Q_02744</name>
</gene>
<dbReference type="EMBL" id="BABT02000074">
    <property type="protein sequence ID" value="GAA96083.1"/>
    <property type="molecule type" value="Genomic_DNA"/>
</dbReference>
<dbReference type="AlphaFoldDB" id="G7DZS3"/>
<feature type="compositionally biased region" description="Basic and acidic residues" evidence="7">
    <location>
        <begin position="278"/>
        <end position="291"/>
    </location>
</feature>
<dbReference type="OMA" id="LALNTMH"/>
<accession>G7DZS3</accession>
<evidence type="ECO:0000256" key="1">
    <source>
        <dbReference type="ARBA" id="ARBA00004141"/>
    </source>
</evidence>
<dbReference type="RefSeq" id="XP_014567884.1">
    <property type="nucleotide sequence ID" value="XM_014712398.1"/>
</dbReference>
<evidence type="ECO:0000256" key="5">
    <source>
        <dbReference type="ARBA" id="ARBA00023136"/>
    </source>
</evidence>
<dbReference type="GO" id="GO:0015250">
    <property type="term" value="F:water channel activity"/>
    <property type="evidence" value="ECO:0007669"/>
    <property type="project" value="TreeGrafter"/>
</dbReference>
<reference evidence="9 10" key="2">
    <citation type="journal article" date="2012" name="Open Biol.">
        <title>Characteristics of nucleosomes and linker DNA regions on the genome of the basidiomycete Mixia osmundae revealed by mono- and dinucleosome mapping.</title>
        <authorList>
            <person name="Nishida H."/>
            <person name="Kondo S."/>
            <person name="Matsumoto T."/>
            <person name="Suzuki Y."/>
            <person name="Yoshikawa H."/>
            <person name="Taylor T.D."/>
            <person name="Sugiyama J."/>
        </authorList>
    </citation>
    <scope>NUCLEOTIDE SEQUENCE [LARGE SCALE GENOMIC DNA]</scope>
    <source>
        <strain evidence="10">CBS 9802 / IAM 14324 / JCM 22182 / KY 12970</strain>
    </source>
</reference>
<dbReference type="Proteomes" id="UP000009131">
    <property type="component" value="Unassembled WGS sequence"/>
</dbReference>
<evidence type="ECO:0000256" key="8">
    <source>
        <dbReference type="SAM" id="Phobius"/>
    </source>
</evidence>
<dbReference type="GO" id="GO:0005886">
    <property type="term" value="C:plasma membrane"/>
    <property type="evidence" value="ECO:0007669"/>
    <property type="project" value="TreeGrafter"/>
</dbReference>
<feature type="transmembrane region" description="Helical" evidence="8">
    <location>
        <begin position="85"/>
        <end position="117"/>
    </location>
</feature>
<dbReference type="PRINTS" id="PR00783">
    <property type="entry name" value="MINTRINSICP"/>
</dbReference>
<keyword evidence="6" id="KW-0813">Transport</keyword>
<organism evidence="9 10">
    <name type="scientific">Mixia osmundae (strain CBS 9802 / IAM 14324 / JCM 22182 / KY 12970)</name>
    <dbReference type="NCBI Taxonomy" id="764103"/>
    <lineage>
        <taxon>Eukaryota</taxon>
        <taxon>Fungi</taxon>
        <taxon>Dikarya</taxon>
        <taxon>Basidiomycota</taxon>
        <taxon>Pucciniomycotina</taxon>
        <taxon>Mixiomycetes</taxon>
        <taxon>Mixiales</taxon>
        <taxon>Mixiaceae</taxon>
        <taxon>Mixia</taxon>
    </lineage>
</organism>
<evidence type="ECO:0008006" key="11">
    <source>
        <dbReference type="Google" id="ProtNLM"/>
    </source>
</evidence>
<keyword evidence="5 8" id="KW-0472">Membrane</keyword>
<evidence type="ECO:0000256" key="6">
    <source>
        <dbReference type="RuleBase" id="RU000477"/>
    </source>
</evidence>
<feature type="compositionally biased region" description="Polar residues" evidence="7">
    <location>
        <begin position="260"/>
        <end position="277"/>
    </location>
</feature>
<dbReference type="Gene3D" id="1.20.1080.10">
    <property type="entry name" value="Glycerol uptake facilitator protein"/>
    <property type="match status" value="1"/>
</dbReference>
<feature type="transmembrane region" description="Helical" evidence="8">
    <location>
        <begin position="171"/>
        <end position="190"/>
    </location>
</feature>
<dbReference type="InterPro" id="IPR034294">
    <property type="entry name" value="Aquaporin_transptr"/>
</dbReference>
<evidence type="ECO:0000256" key="7">
    <source>
        <dbReference type="SAM" id="MobiDB-lite"/>
    </source>
</evidence>
<feature type="transmembrane region" description="Helical" evidence="8">
    <location>
        <begin position="210"/>
        <end position="231"/>
    </location>
</feature>
<keyword evidence="3 6" id="KW-0812">Transmembrane</keyword>
<sequence length="320" mass="34013">MGERPTWLTDVIAASGELLATTIFLLLGLGGIQAAALAQMNSNPPPSGLTVEQLLYIATSMGLSLLFTCFIWFRVTGSVCNPNVALALVLTGVLTPLRFVLYVFAEIIGAIIASALLSGLLPGPLMVTSTLSPGVGLAQGIFIEAFGTAALCLTVMFVAVEKHAATPLAPVAIGLTLFAIHLWAVIYTGAAVNFARNFGPAVVTGFKSDFWIYFVGDGIGSLIAVAFYSFFKYVDYWELTPGQDSQNMEDSPELPGAPSVATTRTNTRTKSNAGSSRSDGDMEMRNYESHNSEYSSRNPLEKRGGGRQARPVGNGMHDMV</sequence>
<evidence type="ECO:0000256" key="2">
    <source>
        <dbReference type="ARBA" id="ARBA00006175"/>
    </source>
</evidence>
<dbReference type="InParanoid" id="G7DZS3"/>
<dbReference type="PANTHER" id="PTHR19139">
    <property type="entry name" value="AQUAPORIN TRANSPORTER"/>
    <property type="match status" value="1"/>
</dbReference>
<evidence type="ECO:0000313" key="10">
    <source>
        <dbReference type="Proteomes" id="UP000009131"/>
    </source>
</evidence>